<keyword evidence="1" id="KW-0812">Transmembrane</keyword>
<dbReference type="HOGENOM" id="CLU_792399_0_0_1"/>
<dbReference type="EMBL" id="GL377302">
    <property type="protein sequence ID" value="EFJ02162.1"/>
    <property type="molecule type" value="Genomic_DNA"/>
</dbReference>
<keyword evidence="1" id="KW-1133">Transmembrane helix</keyword>
<evidence type="ECO:0000313" key="2">
    <source>
        <dbReference type="EMBL" id="EFJ02162.1"/>
    </source>
</evidence>
<evidence type="ECO:0000313" key="3">
    <source>
        <dbReference type="Proteomes" id="UP000007431"/>
    </source>
</evidence>
<dbReference type="eggNOG" id="ENOG502T0JG">
    <property type="taxonomic scope" value="Eukaryota"/>
</dbReference>
<gene>
    <name evidence="2" type="ORF">SCHCODRAFT_84043</name>
</gene>
<dbReference type="VEuPathDB" id="FungiDB:SCHCODRAFT_02172963"/>
<keyword evidence="1" id="KW-0472">Membrane</keyword>
<proteinExistence type="predicted"/>
<dbReference type="GeneID" id="9597508"/>
<dbReference type="AlphaFoldDB" id="D8PMP3"/>
<dbReference type="InParanoid" id="D8PMP3"/>
<dbReference type="OMA" id="MECESWW"/>
<name>D8PMP3_SCHCM</name>
<sequence length="295" mass="32097">MSSAMIATSSSALAYATLAELSTEMQTFDAILDNTGAYHTSPPSHPALPVEIMLLIREELQSSLVYRAADDAVRALDTYEAAVRRSLCGDCLAYNQDVFGDDIWRWRWSGPCACRADRRRRHTHRETRPFRTLGDWLEHHLSSRTPASSIREAMSLVLGRHGCQSSALLPSAASSVGTLPETFVITASPSAVARCQGRIGEDTEWCSEIVLRKARRDLGLAVAASLDFALQKKIDAPGNPMTKEPVRQHSTILPSYALSAVAGGCAAVLTLPIVSIAFVVLVTCHYVRPSGVRVF</sequence>
<dbReference type="KEGG" id="scm:SCHCO_02172963"/>
<organism evidence="3">
    <name type="scientific">Schizophyllum commune (strain H4-8 / FGSC 9210)</name>
    <name type="common">Split gill fungus</name>
    <dbReference type="NCBI Taxonomy" id="578458"/>
    <lineage>
        <taxon>Eukaryota</taxon>
        <taxon>Fungi</taxon>
        <taxon>Dikarya</taxon>
        <taxon>Basidiomycota</taxon>
        <taxon>Agaricomycotina</taxon>
        <taxon>Agaricomycetes</taxon>
        <taxon>Agaricomycetidae</taxon>
        <taxon>Agaricales</taxon>
        <taxon>Schizophyllaceae</taxon>
        <taxon>Schizophyllum</taxon>
    </lineage>
</organism>
<evidence type="ECO:0000256" key="1">
    <source>
        <dbReference type="SAM" id="Phobius"/>
    </source>
</evidence>
<keyword evidence="3" id="KW-1185">Reference proteome</keyword>
<accession>D8PMP3</accession>
<protein>
    <submittedName>
        <fullName evidence="2">Expressed protein</fullName>
    </submittedName>
</protein>
<dbReference type="RefSeq" id="XP_003037064.1">
    <property type="nucleotide sequence ID" value="XM_003037018.1"/>
</dbReference>
<dbReference type="OrthoDB" id="3249986at2759"/>
<dbReference type="Proteomes" id="UP000007431">
    <property type="component" value="Unassembled WGS sequence"/>
</dbReference>
<reference evidence="2 3" key="1">
    <citation type="journal article" date="2010" name="Nat. Biotechnol.">
        <title>Genome sequence of the model mushroom Schizophyllum commune.</title>
        <authorList>
            <person name="Ohm R.A."/>
            <person name="de Jong J.F."/>
            <person name="Lugones L.G."/>
            <person name="Aerts A."/>
            <person name="Kothe E."/>
            <person name="Stajich J.E."/>
            <person name="de Vries R.P."/>
            <person name="Record E."/>
            <person name="Levasseur A."/>
            <person name="Baker S.E."/>
            <person name="Bartholomew K.A."/>
            <person name="Coutinho P.M."/>
            <person name="Erdmann S."/>
            <person name="Fowler T.J."/>
            <person name="Gathman A.C."/>
            <person name="Lombard V."/>
            <person name="Henrissat B."/>
            <person name="Knabe N."/>
            <person name="Kuees U."/>
            <person name="Lilly W.W."/>
            <person name="Lindquist E."/>
            <person name="Lucas S."/>
            <person name="Magnuson J.K."/>
            <person name="Piumi F."/>
            <person name="Raudaskoski M."/>
            <person name="Salamov A."/>
            <person name="Schmutz J."/>
            <person name="Schwarze F.W.M.R."/>
            <person name="vanKuyk P.A."/>
            <person name="Horton J.S."/>
            <person name="Grigoriev I.V."/>
            <person name="Woesten H.A.B."/>
        </authorList>
    </citation>
    <scope>NUCLEOTIDE SEQUENCE [LARGE SCALE GENOMIC DNA]</scope>
    <source>
        <strain evidence="3">H4-8 / FGSC 9210</strain>
    </source>
</reference>
<feature type="transmembrane region" description="Helical" evidence="1">
    <location>
        <begin position="256"/>
        <end position="287"/>
    </location>
</feature>